<reference evidence="13" key="1">
    <citation type="submission" date="2016-05" db="EMBL/GenBank/DDBJ databases">
        <title>Comparative genomics of biotechnologically important yeasts.</title>
        <authorList>
            <consortium name="DOE Joint Genome Institute"/>
            <person name="Riley R."/>
            <person name="Haridas S."/>
            <person name="Wolfe K.H."/>
            <person name="Lopes M.R."/>
            <person name="Hittinger C.T."/>
            <person name="Goker M."/>
            <person name="Salamov A."/>
            <person name="Wisecaver J."/>
            <person name="Long T.M."/>
            <person name="Aerts A.L."/>
            <person name="Barry K."/>
            <person name="Choi C."/>
            <person name="Clum A."/>
            <person name="Coughlan A.Y."/>
            <person name="Deshpande S."/>
            <person name="Douglass A.P."/>
            <person name="Hanson S.J."/>
            <person name="Klenk H.-P."/>
            <person name="Labutti K."/>
            <person name="Lapidus A."/>
            <person name="Lindquist E."/>
            <person name="Lipzen A."/>
            <person name="Meier-Kolthoff J.P."/>
            <person name="Ohm R.A."/>
            <person name="Otillar R.P."/>
            <person name="Pangilinan J."/>
            <person name="Peng Y."/>
            <person name="Rokas A."/>
            <person name="Rosa C.A."/>
            <person name="Scheuner C."/>
            <person name="Sibirny A.A."/>
            <person name="Slot J.C."/>
            <person name="Stielow J.B."/>
            <person name="Sun H."/>
            <person name="Kurtzman C.P."/>
            <person name="Blackwell M."/>
            <person name="Grigoriev I.V."/>
            <person name="Jeffries T.W."/>
        </authorList>
    </citation>
    <scope>NUCLEOTIDE SEQUENCE [LARGE SCALE GENOMIC DNA]</scope>
    <source>
        <strain evidence="13">NRRL Y-12698</strain>
    </source>
</reference>
<dbReference type="RefSeq" id="XP_018983088.1">
    <property type="nucleotide sequence ID" value="XM_019131994.1"/>
</dbReference>
<dbReference type="PANTHER" id="PTHR22914:SF9">
    <property type="entry name" value="CHITIN SYNTHASE 1"/>
    <property type="match status" value="1"/>
</dbReference>
<keyword evidence="9 10" id="KW-0961">Cell wall biogenesis/degradation</keyword>
<evidence type="ECO:0000256" key="9">
    <source>
        <dbReference type="ARBA" id="ARBA00023316"/>
    </source>
</evidence>
<name>A0A1E3QJD0_9ASCO</name>
<comment type="similarity">
    <text evidence="10">Belongs to the chitin synthase family.</text>
</comment>
<evidence type="ECO:0000256" key="5">
    <source>
        <dbReference type="ARBA" id="ARBA00022679"/>
    </source>
</evidence>
<accession>A0A1E3QJD0</accession>
<dbReference type="SUPFAM" id="SSF53448">
    <property type="entry name" value="Nucleotide-diphospho-sugar transferases"/>
    <property type="match status" value="1"/>
</dbReference>
<dbReference type="GO" id="GO:0005886">
    <property type="term" value="C:plasma membrane"/>
    <property type="evidence" value="ECO:0007669"/>
    <property type="project" value="UniProtKB-SubCell"/>
</dbReference>
<gene>
    <name evidence="12" type="ORF">BABINDRAFT_40836</name>
</gene>
<dbReference type="EMBL" id="KV454438">
    <property type="protein sequence ID" value="ODQ77760.1"/>
    <property type="molecule type" value="Genomic_DNA"/>
</dbReference>
<evidence type="ECO:0000256" key="3">
    <source>
        <dbReference type="ARBA" id="ARBA00022475"/>
    </source>
</evidence>
<feature type="transmembrane region" description="Helical" evidence="10">
    <location>
        <begin position="782"/>
        <end position="808"/>
    </location>
</feature>
<dbReference type="InterPro" id="IPR013616">
    <property type="entry name" value="Chitin_synth_N"/>
</dbReference>
<dbReference type="OrthoDB" id="26569at2759"/>
<keyword evidence="13" id="KW-1185">Reference proteome</keyword>
<comment type="subcellular location">
    <subcellularLocation>
        <location evidence="1 10">Cell membrane</location>
        <topology evidence="1 10">Multi-pass membrane protein</topology>
    </subcellularLocation>
</comment>
<dbReference type="CDD" id="cd04190">
    <property type="entry name" value="Chitin_synth_C"/>
    <property type="match status" value="1"/>
</dbReference>
<keyword evidence="6 10" id="KW-0812">Transmembrane</keyword>
<dbReference type="GO" id="GO:0004100">
    <property type="term" value="F:chitin synthase activity"/>
    <property type="evidence" value="ECO:0007669"/>
    <property type="project" value="UniProtKB-UniRule"/>
</dbReference>
<evidence type="ECO:0000256" key="2">
    <source>
        <dbReference type="ARBA" id="ARBA00012543"/>
    </source>
</evidence>
<protein>
    <recommendedName>
        <fullName evidence="2 10">Chitin synthase</fullName>
        <ecNumber evidence="2 10">2.4.1.16</ecNumber>
    </recommendedName>
</protein>
<keyword evidence="5 10" id="KW-0808">Transferase</keyword>
<keyword evidence="8 10" id="KW-0472">Membrane</keyword>
<evidence type="ECO:0000313" key="12">
    <source>
        <dbReference type="EMBL" id="ODQ77760.1"/>
    </source>
</evidence>
<dbReference type="GO" id="GO:0006031">
    <property type="term" value="P:chitin biosynthetic process"/>
    <property type="evidence" value="ECO:0007669"/>
    <property type="project" value="UniProtKB-UniRule"/>
</dbReference>
<feature type="transmembrane region" description="Helical" evidence="10">
    <location>
        <begin position="529"/>
        <end position="551"/>
    </location>
</feature>
<sequence>MYHPGDEFNDSYQEGDVLGKGLHRRATTLTRKKTFQTRNLTEAPKMRYTKTIKKAKLINGNFVLDCPVPKTLIDTYGLAKNGGSGASREFGFMRYQAVTCGPSNFLSFSFDVRQNMYTPQRPTEILICITMYNEDDVLLGKTLKGVFENIEYLCLLNNSATWGPDAWRKIVVCIVADGRVNLNPRTQALLASLGCYQDGFAKSKINEKNVKAHVYEYTTPVGIHSINDRVHLEPARNPVQLLFCLKEKNAKKINSHRWAFQAFCPLIEPKIVVLLDTGTQPSRKSIYHLWRAFNDENVAGACGEIKAALGPGNRLLLNPLVAAQNFEYKISNILDKPMESAFGFISVLPGAFSAYRYRELLNDDKGKGPLEKYFKGEFLHEGAQPEEDDDEKMLKDRNYEEGGIFTSNMYLAEDRILCYELVAKRKRSNVLRYVKAASAETDVPEALDEWILQRRRWLNGSFFAATYSIVHFHKIWITRHSLLSKLMFQVQFFYQVVSLLVSWFSLGSFFLVFRILTANLGESDMHFSVGKYLAMIFLWLYIGSVVSSFVLSFGNKPRGTKKFYMIIVCVFAVLMAYMIFAAVYLAIYAVKSVVDSPDTITFMYLFKNERFRDLVISLASTYALYFAASFIYGQPAHMFTSFVQYLLLSPAYINVLNIYSFCNINDVSWGTRGEASAKDLGTARISEKSGELVTIAPAFQAEIEDAYTTHLESLNTSPPSVVIIPAARKLRDDDYYAMVRSATVLAWMVTNGILIIIVLQTGGIDALTNGKTTTTNTSNTQIFLTIILWIVAFLAVFRFIGCIVYLLFGAARPLKWRLKARFRKREVLS</sequence>
<comment type="catalytic activity">
    <reaction evidence="10">
        <text>[(1-&gt;4)-N-acetyl-beta-D-glucosaminyl](n) + UDP-N-acetyl-alpha-D-glucosamine = [(1-&gt;4)-N-acetyl-beta-D-glucosaminyl](n+1) + UDP + H(+)</text>
        <dbReference type="Rhea" id="RHEA:16637"/>
        <dbReference type="Rhea" id="RHEA-COMP:9593"/>
        <dbReference type="Rhea" id="RHEA-COMP:9595"/>
        <dbReference type="ChEBI" id="CHEBI:15378"/>
        <dbReference type="ChEBI" id="CHEBI:17029"/>
        <dbReference type="ChEBI" id="CHEBI:57705"/>
        <dbReference type="ChEBI" id="CHEBI:58223"/>
        <dbReference type="EC" id="2.4.1.16"/>
    </reaction>
</comment>
<feature type="transmembrane region" description="Helical" evidence="10">
    <location>
        <begin position="611"/>
        <end position="632"/>
    </location>
</feature>
<dbReference type="GO" id="GO:0071555">
    <property type="term" value="P:cell wall organization"/>
    <property type="evidence" value="ECO:0007669"/>
    <property type="project" value="UniProtKB-KW"/>
</dbReference>
<dbReference type="PANTHER" id="PTHR22914">
    <property type="entry name" value="CHITIN SYNTHASE"/>
    <property type="match status" value="1"/>
</dbReference>
<dbReference type="Pfam" id="PF01644">
    <property type="entry name" value="Chitin_synth_1"/>
    <property type="match status" value="1"/>
</dbReference>
<evidence type="ECO:0000256" key="10">
    <source>
        <dbReference type="RuleBase" id="RU366040"/>
    </source>
</evidence>
<evidence type="ECO:0000256" key="7">
    <source>
        <dbReference type="ARBA" id="ARBA00022989"/>
    </source>
</evidence>
<dbReference type="GeneID" id="30149847"/>
<evidence type="ECO:0000256" key="1">
    <source>
        <dbReference type="ARBA" id="ARBA00004651"/>
    </source>
</evidence>
<evidence type="ECO:0000256" key="6">
    <source>
        <dbReference type="ARBA" id="ARBA00022692"/>
    </source>
</evidence>
<dbReference type="EC" id="2.4.1.16" evidence="2 10"/>
<dbReference type="InterPro" id="IPR029044">
    <property type="entry name" value="Nucleotide-diphossugar_trans"/>
</dbReference>
<keyword evidence="4 10" id="KW-0328">Glycosyltransferase</keyword>
<organism evidence="12 13">
    <name type="scientific">Babjeviella inositovora NRRL Y-12698</name>
    <dbReference type="NCBI Taxonomy" id="984486"/>
    <lineage>
        <taxon>Eukaryota</taxon>
        <taxon>Fungi</taxon>
        <taxon>Dikarya</taxon>
        <taxon>Ascomycota</taxon>
        <taxon>Saccharomycotina</taxon>
        <taxon>Pichiomycetes</taxon>
        <taxon>Serinales incertae sedis</taxon>
        <taxon>Babjeviella</taxon>
    </lineage>
</organism>
<dbReference type="InterPro" id="IPR004835">
    <property type="entry name" value="Chitin_synth"/>
</dbReference>
<dbReference type="Proteomes" id="UP000094336">
    <property type="component" value="Unassembled WGS sequence"/>
</dbReference>
<evidence type="ECO:0000259" key="11">
    <source>
        <dbReference type="Pfam" id="PF08407"/>
    </source>
</evidence>
<keyword evidence="7 10" id="KW-1133">Transmembrane helix</keyword>
<dbReference type="AlphaFoldDB" id="A0A1E3QJD0"/>
<dbReference type="GO" id="GO:0030428">
    <property type="term" value="C:cell septum"/>
    <property type="evidence" value="ECO:0007669"/>
    <property type="project" value="TreeGrafter"/>
</dbReference>
<evidence type="ECO:0000256" key="4">
    <source>
        <dbReference type="ARBA" id="ARBA00022676"/>
    </source>
</evidence>
<evidence type="ECO:0000313" key="13">
    <source>
        <dbReference type="Proteomes" id="UP000094336"/>
    </source>
</evidence>
<feature type="transmembrane region" description="Helical" evidence="10">
    <location>
        <begin position="737"/>
        <end position="762"/>
    </location>
</feature>
<keyword evidence="3 10" id="KW-1003">Cell membrane</keyword>
<dbReference type="STRING" id="984486.A0A1E3QJD0"/>
<comment type="function">
    <text evidence="10">Polymerizes chitin, a structural polymer of the cell wall and septum, by transferring the sugar moiety of UDP-GlcNAc to the non-reducing end of the growing chitin polymer.</text>
</comment>
<feature type="domain" description="Chitin synthase N-terminal" evidence="11">
    <location>
        <begin position="50"/>
        <end position="124"/>
    </location>
</feature>
<proteinExistence type="inferred from homology"/>
<dbReference type="Pfam" id="PF08407">
    <property type="entry name" value="Chitin_synth_1N"/>
    <property type="match status" value="1"/>
</dbReference>
<feature type="transmembrane region" description="Helical" evidence="10">
    <location>
        <begin position="563"/>
        <end position="590"/>
    </location>
</feature>
<evidence type="ECO:0000256" key="8">
    <source>
        <dbReference type="ARBA" id="ARBA00023136"/>
    </source>
</evidence>
<feature type="transmembrane region" description="Helical" evidence="10">
    <location>
        <begin position="492"/>
        <end position="517"/>
    </location>
</feature>